<dbReference type="PANTHER" id="PTHR33446:SF2">
    <property type="entry name" value="PROTEIN TONB"/>
    <property type="match status" value="1"/>
</dbReference>
<evidence type="ECO:0000256" key="11">
    <source>
        <dbReference type="SAM" id="Phobius"/>
    </source>
</evidence>
<dbReference type="AlphaFoldDB" id="A0A7D5H146"/>
<evidence type="ECO:0000256" key="7">
    <source>
        <dbReference type="ARBA" id="ARBA00022927"/>
    </source>
</evidence>
<dbReference type="EMBL" id="CP056030">
    <property type="protein sequence ID" value="QKZ05367.1"/>
    <property type="molecule type" value="Genomic_DNA"/>
</dbReference>
<keyword evidence="9 11" id="KW-0472">Membrane</keyword>
<dbReference type="GO" id="GO:0055085">
    <property type="term" value="P:transmembrane transport"/>
    <property type="evidence" value="ECO:0007669"/>
    <property type="project" value="InterPro"/>
</dbReference>
<dbReference type="GO" id="GO:0098797">
    <property type="term" value="C:plasma membrane protein complex"/>
    <property type="evidence" value="ECO:0007669"/>
    <property type="project" value="TreeGrafter"/>
</dbReference>
<keyword evidence="5" id="KW-0997">Cell inner membrane</keyword>
<organism evidence="13 14">
    <name type="scientific">Pseudomonas eucalypticola</name>
    <dbReference type="NCBI Taxonomy" id="2599595"/>
    <lineage>
        <taxon>Bacteria</taxon>
        <taxon>Pseudomonadati</taxon>
        <taxon>Pseudomonadota</taxon>
        <taxon>Gammaproteobacteria</taxon>
        <taxon>Pseudomonadales</taxon>
        <taxon>Pseudomonadaceae</taxon>
        <taxon>Pseudomonas</taxon>
    </lineage>
</organism>
<evidence type="ECO:0000259" key="12">
    <source>
        <dbReference type="PROSITE" id="PS52015"/>
    </source>
</evidence>
<feature type="domain" description="TonB C-terminal" evidence="12">
    <location>
        <begin position="180"/>
        <end position="271"/>
    </location>
</feature>
<feature type="compositionally biased region" description="Pro residues" evidence="10">
    <location>
        <begin position="132"/>
        <end position="167"/>
    </location>
</feature>
<dbReference type="Gene3D" id="3.30.1150.10">
    <property type="match status" value="1"/>
</dbReference>
<protein>
    <submittedName>
        <fullName evidence="13">Energy transducer TonB</fullName>
    </submittedName>
</protein>
<dbReference type="PROSITE" id="PS52015">
    <property type="entry name" value="TONB_CTD"/>
    <property type="match status" value="1"/>
</dbReference>
<dbReference type="PANTHER" id="PTHR33446">
    <property type="entry name" value="PROTEIN TONB-RELATED"/>
    <property type="match status" value="1"/>
</dbReference>
<evidence type="ECO:0000256" key="4">
    <source>
        <dbReference type="ARBA" id="ARBA00022475"/>
    </source>
</evidence>
<dbReference type="GO" id="GO:0031992">
    <property type="term" value="F:energy transducer activity"/>
    <property type="evidence" value="ECO:0007669"/>
    <property type="project" value="TreeGrafter"/>
</dbReference>
<dbReference type="RefSeq" id="WP_176571229.1">
    <property type="nucleotide sequence ID" value="NZ_CP056030.1"/>
</dbReference>
<evidence type="ECO:0000256" key="9">
    <source>
        <dbReference type="ARBA" id="ARBA00023136"/>
    </source>
</evidence>
<dbReference type="KEGG" id="pez:HWQ56_16835"/>
<name>A0A7D5H146_9PSED</name>
<evidence type="ECO:0000313" key="14">
    <source>
        <dbReference type="Proteomes" id="UP000509568"/>
    </source>
</evidence>
<evidence type="ECO:0000256" key="6">
    <source>
        <dbReference type="ARBA" id="ARBA00022692"/>
    </source>
</evidence>
<evidence type="ECO:0000256" key="1">
    <source>
        <dbReference type="ARBA" id="ARBA00004383"/>
    </source>
</evidence>
<evidence type="ECO:0000256" key="2">
    <source>
        <dbReference type="ARBA" id="ARBA00006555"/>
    </source>
</evidence>
<dbReference type="Proteomes" id="UP000509568">
    <property type="component" value="Chromosome"/>
</dbReference>
<evidence type="ECO:0000256" key="8">
    <source>
        <dbReference type="ARBA" id="ARBA00022989"/>
    </source>
</evidence>
<dbReference type="PRINTS" id="PR01217">
    <property type="entry name" value="PRICHEXTENSN"/>
</dbReference>
<keyword evidence="14" id="KW-1185">Reference proteome</keyword>
<keyword evidence="3" id="KW-0813">Transport</keyword>
<reference evidence="13 14" key="1">
    <citation type="submission" date="2020-06" db="EMBL/GenBank/DDBJ databases">
        <title>Pseudomonas eucalypticola sp. nov., an endophyte of Eucalyptus dunnii leaves with biocontrol ability of eucalyptus leaf blight.</title>
        <authorList>
            <person name="Liu Y."/>
            <person name="Song Z."/>
            <person name="Zeng H."/>
            <person name="Lu M."/>
            <person name="Wang X."/>
            <person name="Lian X."/>
            <person name="Zhang Q."/>
        </authorList>
    </citation>
    <scope>NUCLEOTIDE SEQUENCE [LARGE SCALE GENOMIC DNA]</scope>
    <source>
        <strain evidence="13 14">NP-1</strain>
    </source>
</reference>
<keyword evidence="6 11" id="KW-0812">Transmembrane</keyword>
<comment type="subcellular location">
    <subcellularLocation>
        <location evidence="1">Cell inner membrane</location>
        <topology evidence="1">Single-pass membrane protein</topology>
        <orientation evidence="1">Periplasmic side</orientation>
    </subcellularLocation>
</comment>
<evidence type="ECO:0000313" key="13">
    <source>
        <dbReference type="EMBL" id="QKZ05367.1"/>
    </source>
</evidence>
<evidence type="ECO:0000256" key="5">
    <source>
        <dbReference type="ARBA" id="ARBA00022519"/>
    </source>
</evidence>
<dbReference type="NCBIfam" id="TIGR01352">
    <property type="entry name" value="tonB_Cterm"/>
    <property type="match status" value="1"/>
</dbReference>
<keyword evidence="4" id="KW-1003">Cell membrane</keyword>
<evidence type="ECO:0000256" key="3">
    <source>
        <dbReference type="ARBA" id="ARBA00022448"/>
    </source>
</evidence>
<feature type="region of interest" description="Disordered" evidence="10">
    <location>
        <begin position="75"/>
        <end position="201"/>
    </location>
</feature>
<dbReference type="GO" id="GO:0015031">
    <property type="term" value="P:protein transport"/>
    <property type="evidence" value="ECO:0007669"/>
    <property type="project" value="UniProtKB-KW"/>
</dbReference>
<comment type="similarity">
    <text evidence="2">Belongs to the TonB family.</text>
</comment>
<feature type="compositionally biased region" description="Low complexity" evidence="10">
    <location>
        <begin position="168"/>
        <end position="178"/>
    </location>
</feature>
<accession>A0A7D5H146</accession>
<dbReference type="Pfam" id="PF03544">
    <property type="entry name" value="TonB_C"/>
    <property type="match status" value="1"/>
</dbReference>
<gene>
    <name evidence="13" type="ORF">HWQ56_16835</name>
</gene>
<dbReference type="SUPFAM" id="SSF74653">
    <property type="entry name" value="TolA/TonB C-terminal domain"/>
    <property type="match status" value="1"/>
</dbReference>
<feature type="compositionally biased region" description="Pro residues" evidence="10">
    <location>
        <begin position="84"/>
        <end position="107"/>
    </location>
</feature>
<dbReference type="InterPro" id="IPR037682">
    <property type="entry name" value="TonB_C"/>
</dbReference>
<dbReference type="InterPro" id="IPR006260">
    <property type="entry name" value="TonB/TolA_C"/>
</dbReference>
<dbReference type="InterPro" id="IPR051045">
    <property type="entry name" value="TonB-dependent_transducer"/>
</dbReference>
<keyword evidence="7" id="KW-0653">Protein transport</keyword>
<sequence>MNDAVKKKPPQPPLTGAVVSTWPSIPFTANTSRPGVLKKQHVLLLVAVSLVLHGGAWWLIQQAKAPVPEVAPQVPEMTVELTSPTPPAPEPPPPEPPPPPPPPPPPAPEEDPDAVKPPPKPVVKKVEKPKPVPKPQPLKKPAPPTPPPVPAPAPAQSAPPSPSPAPAAPAAAPGPVKESAAVSGLASLGNPPPEYPSLALRRNWEGTVVLRIKVLPNGRAGSVEVTRSSGKQQLDDAAVEAVRNWKFIPAKRGDTPIEGFATQTIDFKLPQ</sequence>
<keyword evidence="8 11" id="KW-1133">Transmembrane helix</keyword>
<feature type="transmembrane region" description="Helical" evidence="11">
    <location>
        <begin position="42"/>
        <end position="60"/>
    </location>
</feature>
<evidence type="ECO:0000256" key="10">
    <source>
        <dbReference type="SAM" id="MobiDB-lite"/>
    </source>
</evidence>
<proteinExistence type="inferred from homology"/>